<dbReference type="EMBL" id="CAKKNE010000004">
    <property type="protein sequence ID" value="CAH0374610.1"/>
    <property type="molecule type" value="Genomic_DNA"/>
</dbReference>
<reference evidence="1" key="1">
    <citation type="submission" date="2021-11" db="EMBL/GenBank/DDBJ databases">
        <authorList>
            <consortium name="Genoscope - CEA"/>
            <person name="William W."/>
        </authorList>
    </citation>
    <scope>NUCLEOTIDE SEQUENCE</scope>
</reference>
<dbReference type="AlphaFoldDB" id="A0A8J2WNS9"/>
<evidence type="ECO:0000313" key="1">
    <source>
        <dbReference type="EMBL" id="CAH0374610.1"/>
    </source>
</evidence>
<protein>
    <submittedName>
        <fullName evidence="1">Uncharacterized protein</fullName>
    </submittedName>
</protein>
<dbReference type="Proteomes" id="UP000789595">
    <property type="component" value="Unassembled WGS sequence"/>
</dbReference>
<gene>
    <name evidence="1" type="ORF">PECAL_4P19070</name>
</gene>
<sequence>MVDVCRSCEAPCLCAPGAEPRGQPPFSPLFHKVRSKKSVECFVTARMAFAETPPGTAAWRVWQLEAAEHVATVAVEVERDALTVWCGPFDLAAPDAAPCLLEAFACLAAPDQTAPVVRELSGAQCLAFLAGVRAQCDPATTRVVDGVVDGVEVVVRRLGDDRPVSTNLKRRKNR</sequence>
<proteinExistence type="predicted"/>
<comment type="caution">
    <text evidence="1">The sequence shown here is derived from an EMBL/GenBank/DDBJ whole genome shotgun (WGS) entry which is preliminary data.</text>
</comment>
<keyword evidence="2" id="KW-1185">Reference proteome</keyword>
<name>A0A8J2WNS9_9STRA</name>
<organism evidence="1 2">
    <name type="scientific">Pelagomonas calceolata</name>
    <dbReference type="NCBI Taxonomy" id="35677"/>
    <lineage>
        <taxon>Eukaryota</taxon>
        <taxon>Sar</taxon>
        <taxon>Stramenopiles</taxon>
        <taxon>Ochrophyta</taxon>
        <taxon>Pelagophyceae</taxon>
        <taxon>Pelagomonadales</taxon>
        <taxon>Pelagomonadaceae</taxon>
        <taxon>Pelagomonas</taxon>
    </lineage>
</organism>
<evidence type="ECO:0000313" key="2">
    <source>
        <dbReference type="Proteomes" id="UP000789595"/>
    </source>
</evidence>
<accession>A0A8J2WNS9</accession>